<dbReference type="Proteomes" id="UP000251889">
    <property type="component" value="Unassembled WGS sequence"/>
</dbReference>
<dbReference type="InterPro" id="IPR036737">
    <property type="entry name" value="OmpA-like_sf"/>
</dbReference>
<dbReference type="PANTHER" id="PTHR30329">
    <property type="entry name" value="STATOR ELEMENT OF FLAGELLAR MOTOR COMPLEX"/>
    <property type="match status" value="1"/>
</dbReference>
<feature type="domain" description="OmpA-like" evidence="5">
    <location>
        <begin position="273"/>
        <end position="388"/>
    </location>
</feature>
<comment type="subcellular location">
    <subcellularLocation>
        <location evidence="1">Cell outer membrane</location>
    </subcellularLocation>
</comment>
<comment type="caution">
    <text evidence="6">The sequence shown here is derived from an EMBL/GenBank/DDBJ whole genome shotgun (WGS) entry which is preliminary data.</text>
</comment>
<dbReference type="PRINTS" id="PR01021">
    <property type="entry name" value="OMPADOMAIN"/>
</dbReference>
<protein>
    <recommendedName>
        <fullName evidence="5">OmpA-like domain-containing protein</fullName>
    </recommendedName>
</protein>
<gene>
    <name evidence="6" type="ORF">DQQ10_24475</name>
</gene>
<evidence type="ECO:0000256" key="2">
    <source>
        <dbReference type="ARBA" id="ARBA00023136"/>
    </source>
</evidence>
<evidence type="ECO:0000256" key="4">
    <source>
        <dbReference type="PROSITE-ProRule" id="PRU00473"/>
    </source>
</evidence>
<sequence length="388" mass="44032">MAGRYCVNPKQLTNYNSILFSKAGVILLLCFFVCVQILSAQNLVPNNGFEEFSHCPGSHSQHPAEFRAVSWTSATNGTPDLFNRCSVGEADVPHNWAGVSEAYEGGGYAGIYLWTDYLNYREYLQCQLTSPLIKDSTYIIEFHYRLSSYSMYAVNQIGLHFADSLVKIKTDKVVRISPAVLVRKDSVLTPNTGLWESIHHEYKATGGERFVMIGNFMDDFETKSYRLQFIPVQQVMLKAASYYYIDNVLVEPKYTREKAIVSDLAPEFVGEDVVVNKTYVLKNINFEFNSYKLSYASTETLDQLVLWLEKHPKLHLVLGGHTDDVGSDQFNLTLSKNRARTVAGYLVGHGIDKTRITHNGFGEQRPLLEETTEVARKINRRVEVKFLD</sequence>
<evidence type="ECO:0000259" key="5">
    <source>
        <dbReference type="PROSITE" id="PS51123"/>
    </source>
</evidence>
<organism evidence="6 7">
    <name type="scientific">Pseudochryseolinea flava</name>
    <dbReference type="NCBI Taxonomy" id="2059302"/>
    <lineage>
        <taxon>Bacteria</taxon>
        <taxon>Pseudomonadati</taxon>
        <taxon>Bacteroidota</taxon>
        <taxon>Cytophagia</taxon>
        <taxon>Cytophagales</taxon>
        <taxon>Fulvivirgaceae</taxon>
        <taxon>Pseudochryseolinea</taxon>
    </lineage>
</organism>
<dbReference type="InterPro" id="IPR006664">
    <property type="entry name" value="OMP_bac"/>
</dbReference>
<keyword evidence="7" id="KW-1185">Reference proteome</keyword>
<reference evidence="6 7" key="1">
    <citation type="submission" date="2018-06" db="EMBL/GenBank/DDBJ databases">
        <title>Chryseolinea flavus sp. nov., a member of the phylum Bacteroidetes isolated from soil.</title>
        <authorList>
            <person name="Li Y."/>
            <person name="Wang J."/>
        </authorList>
    </citation>
    <scope>NUCLEOTIDE SEQUENCE [LARGE SCALE GENOMIC DNA]</scope>
    <source>
        <strain evidence="6 7">SDU1-6</strain>
    </source>
</reference>
<dbReference type="InterPro" id="IPR006665">
    <property type="entry name" value="OmpA-like"/>
</dbReference>
<dbReference type="InterPro" id="IPR050330">
    <property type="entry name" value="Bact_OuterMem_StrucFunc"/>
</dbReference>
<evidence type="ECO:0000313" key="7">
    <source>
        <dbReference type="Proteomes" id="UP000251889"/>
    </source>
</evidence>
<evidence type="ECO:0000313" key="6">
    <source>
        <dbReference type="EMBL" id="RAV98308.1"/>
    </source>
</evidence>
<dbReference type="PROSITE" id="PS51123">
    <property type="entry name" value="OMPA_2"/>
    <property type="match status" value="1"/>
</dbReference>
<proteinExistence type="predicted"/>
<keyword evidence="2 4" id="KW-0472">Membrane</keyword>
<accession>A0A364XWH4</accession>
<evidence type="ECO:0000256" key="1">
    <source>
        <dbReference type="ARBA" id="ARBA00004442"/>
    </source>
</evidence>
<name>A0A364XWH4_9BACT</name>
<dbReference type="AlphaFoldDB" id="A0A364XWH4"/>
<evidence type="ECO:0000256" key="3">
    <source>
        <dbReference type="ARBA" id="ARBA00023237"/>
    </source>
</evidence>
<dbReference type="CDD" id="cd07185">
    <property type="entry name" value="OmpA_C-like"/>
    <property type="match status" value="1"/>
</dbReference>
<dbReference type="EMBL" id="QMFY01000019">
    <property type="protein sequence ID" value="RAV98308.1"/>
    <property type="molecule type" value="Genomic_DNA"/>
</dbReference>
<dbReference type="OrthoDB" id="1491125at2"/>
<keyword evidence="3" id="KW-0998">Cell outer membrane</keyword>
<dbReference type="Pfam" id="PF00691">
    <property type="entry name" value="OmpA"/>
    <property type="match status" value="1"/>
</dbReference>
<dbReference type="Gene3D" id="3.30.1330.60">
    <property type="entry name" value="OmpA-like domain"/>
    <property type="match status" value="1"/>
</dbReference>
<dbReference type="SUPFAM" id="SSF103088">
    <property type="entry name" value="OmpA-like"/>
    <property type="match status" value="1"/>
</dbReference>
<dbReference type="PANTHER" id="PTHR30329:SF21">
    <property type="entry name" value="LIPOPROTEIN YIAD-RELATED"/>
    <property type="match status" value="1"/>
</dbReference>
<dbReference type="GO" id="GO:0009279">
    <property type="term" value="C:cell outer membrane"/>
    <property type="evidence" value="ECO:0007669"/>
    <property type="project" value="UniProtKB-SubCell"/>
</dbReference>